<gene>
    <name evidence="5" type="primary">trpD</name>
    <name evidence="8" type="ORF">AERYTH_10710</name>
</gene>
<evidence type="ECO:0000313" key="9">
    <source>
        <dbReference type="Proteomes" id="UP000067689"/>
    </source>
</evidence>
<feature type="binding site" evidence="5">
    <location>
        <position position="227"/>
    </location>
    <ligand>
        <name>Mg(2+)</name>
        <dbReference type="ChEBI" id="CHEBI:18420"/>
        <label>2</label>
    </ligand>
</feature>
<comment type="caution">
    <text evidence="5">Lacks conserved residue(s) required for the propagation of feature annotation.</text>
</comment>
<name>A0A0U4BIU6_9ACTN</name>
<keyword evidence="3 5" id="KW-0822">Tryptophan biosynthesis</keyword>
<feature type="binding site" evidence="5">
    <location>
        <position position="114"/>
    </location>
    <ligand>
        <name>anthranilate</name>
        <dbReference type="ChEBI" id="CHEBI:16567"/>
        <label>1</label>
    </ligand>
</feature>
<dbReference type="EMBL" id="CP011502">
    <property type="protein sequence ID" value="ALX05137.1"/>
    <property type="molecule type" value="Genomic_DNA"/>
</dbReference>
<feature type="binding site" evidence="5">
    <location>
        <position position="228"/>
    </location>
    <ligand>
        <name>Mg(2+)</name>
        <dbReference type="ChEBI" id="CHEBI:18420"/>
        <label>1</label>
    </ligand>
</feature>
<dbReference type="NCBIfam" id="TIGR01245">
    <property type="entry name" value="trpD"/>
    <property type="match status" value="1"/>
</dbReference>
<dbReference type="UniPathway" id="UPA00035">
    <property type="reaction ID" value="UER00041"/>
</dbReference>
<evidence type="ECO:0000256" key="2">
    <source>
        <dbReference type="ARBA" id="ARBA00022679"/>
    </source>
</evidence>
<organism evidence="8 9">
    <name type="scientific">Aeromicrobium erythreum</name>
    <dbReference type="NCBI Taxonomy" id="2041"/>
    <lineage>
        <taxon>Bacteria</taxon>
        <taxon>Bacillati</taxon>
        <taxon>Actinomycetota</taxon>
        <taxon>Actinomycetes</taxon>
        <taxon>Propionibacteriales</taxon>
        <taxon>Nocardioidaceae</taxon>
        <taxon>Aeromicrobium</taxon>
    </lineage>
</organism>
<evidence type="ECO:0000259" key="7">
    <source>
        <dbReference type="Pfam" id="PF02885"/>
    </source>
</evidence>
<dbReference type="Proteomes" id="UP000067689">
    <property type="component" value="Chromosome"/>
</dbReference>
<comment type="cofactor">
    <cofactor evidence="5">
        <name>Mg(2+)</name>
        <dbReference type="ChEBI" id="CHEBI:18420"/>
    </cofactor>
    <text evidence="5">Binds 2 magnesium ions per monomer.</text>
</comment>
<dbReference type="InterPro" id="IPR036320">
    <property type="entry name" value="Glycosyl_Trfase_fam3_N_dom_sf"/>
</dbReference>
<dbReference type="HAMAP" id="MF_00211">
    <property type="entry name" value="TrpD"/>
    <property type="match status" value="1"/>
</dbReference>
<feature type="binding site" evidence="5">
    <location>
        <position position="83"/>
    </location>
    <ligand>
        <name>anthranilate</name>
        <dbReference type="ChEBI" id="CHEBI:16567"/>
        <label>1</label>
    </ligand>
</feature>
<feature type="binding site" evidence="5">
    <location>
        <position position="83"/>
    </location>
    <ligand>
        <name>5-phospho-alpha-D-ribose 1-diphosphate</name>
        <dbReference type="ChEBI" id="CHEBI:58017"/>
    </ligand>
</feature>
<feature type="domain" description="Glycosyl transferase family 3 N-terminal" evidence="7">
    <location>
        <begin position="8"/>
        <end position="69"/>
    </location>
</feature>
<sequence length="348" mass="35917">MSARTWPDVLDELVGGRDLDSGSTAWAMAAILEGESTPAQIAAFAVALRAKGISQAELQGLVDALLSHAVLVDVPGRVVDIVGTGGDRAKTVNISSMSAVTAAGAGAPVVKHGNRAASSQSGTADVFQVLGVRLDVRAASVPAVLERAGITFCFAPLFHPGLRFTGPPRREIGIATPFNVLGPLVNPARPQASAVGCSDLRTAPLMAQVFADRGDDAFVFRGDDGLDEITTTTTTRVWTVVGAGVVEEVLDPRELGFSLSSPEALRGGDPVHNADVFRRILDGEVSPVRDAVLLNAGAALAAYDGGSGPLLERLAAGVERARASIDSGAARDVLARWSAVTQELAPTD</sequence>
<dbReference type="InterPro" id="IPR035902">
    <property type="entry name" value="Nuc_phospho_transferase"/>
</dbReference>
<feature type="binding site" evidence="5">
    <location>
        <position position="169"/>
    </location>
    <ligand>
        <name>anthranilate</name>
        <dbReference type="ChEBI" id="CHEBI:16567"/>
        <label>2</label>
    </ligand>
</feature>
<protein>
    <recommendedName>
        <fullName evidence="5">Anthranilate phosphoribosyltransferase</fullName>
        <ecNumber evidence="5">2.4.2.18</ecNumber>
    </recommendedName>
</protein>
<keyword evidence="5" id="KW-0479">Metal-binding</keyword>
<feature type="binding site" evidence="5">
    <location>
        <begin position="111"/>
        <end position="119"/>
    </location>
    <ligand>
        <name>5-phospho-alpha-D-ribose 1-diphosphate</name>
        <dbReference type="ChEBI" id="CHEBI:58017"/>
    </ligand>
</feature>
<comment type="similarity">
    <text evidence="5">Belongs to the anthranilate phosphoribosyltransferase family.</text>
</comment>
<keyword evidence="1 5" id="KW-0328">Glycosyltransferase</keyword>
<dbReference type="GO" id="GO:0000162">
    <property type="term" value="P:L-tryptophan biosynthetic process"/>
    <property type="evidence" value="ECO:0007669"/>
    <property type="project" value="UniProtKB-UniRule"/>
</dbReference>
<feature type="binding site" evidence="5">
    <location>
        <begin position="86"/>
        <end position="87"/>
    </location>
    <ligand>
        <name>5-phospho-alpha-D-ribose 1-diphosphate</name>
        <dbReference type="ChEBI" id="CHEBI:58017"/>
    </ligand>
</feature>
<dbReference type="GO" id="GO:0000287">
    <property type="term" value="F:magnesium ion binding"/>
    <property type="evidence" value="ECO:0007669"/>
    <property type="project" value="UniProtKB-UniRule"/>
</dbReference>
<evidence type="ECO:0000256" key="4">
    <source>
        <dbReference type="ARBA" id="ARBA00023141"/>
    </source>
</evidence>
<dbReference type="Pfam" id="PF02885">
    <property type="entry name" value="Glycos_trans_3N"/>
    <property type="match status" value="1"/>
</dbReference>
<dbReference type="PANTHER" id="PTHR43285:SF2">
    <property type="entry name" value="ANTHRANILATE PHOSPHORIBOSYLTRANSFERASE"/>
    <property type="match status" value="1"/>
</dbReference>
<keyword evidence="5" id="KW-0460">Magnesium</keyword>
<keyword evidence="9" id="KW-1185">Reference proteome</keyword>
<dbReference type="InterPro" id="IPR000312">
    <property type="entry name" value="Glycosyl_Trfase_fam3"/>
</dbReference>
<evidence type="ECO:0000256" key="3">
    <source>
        <dbReference type="ARBA" id="ARBA00022822"/>
    </source>
</evidence>
<dbReference type="Pfam" id="PF00591">
    <property type="entry name" value="Glycos_transf_3"/>
    <property type="match status" value="1"/>
</dbReference>
<dbReference type="Gene3D" id="3.40.1030.10">
    <property type="entry name" value="Nucleoside phosphorylase/phosphoribosyltransferase catalytic domain"/>
    <property type="match status" value="1"/>
</dbReference>
<keyword evidence="4 5" id="KW-0057">Aromatic amino acid biosynthesis</keyword>
<feature type="binding site" evidence="5">
    <location>
        <position position="95"/>
    </location>
    <ligand>
        <name>Mg(2+)</name>
        <dbReference type="ChEBI" id="CHEBI:18420"/>
        <label>1</label>
    </ligand>
</feature>
<comment type="subunit">
    <text evidence="5">Homodimer.</text>
</comment>
<evidence type="ECO:0000256" key="1">
    <source>
        <dbReference type="ARBA" id="ARBA00022676"/>
    </source>
</evidence>
<evidence type="ECO:0000259" key="6">
    <source>
        <dbReference type="Pfam" id="PF00591"/>
    </source>
</evidence>
<keyword evidence="2 5" id="KW-0808">Transferase</keyword>
<feature type="domain" description="Glycosyl transferase family 3" evidence="6">
    <location>
        <begin position="77"/>
        <end position="330"/>
    </location>
</feature>
<reference evidence="8 9" key="1">
    <citation type="journal article" date="1991" name="Int. J. Syst. Bacteriol.">
        <title>Description of the erythromycin-producing bacterium Arthrobacter sp. strain NRRL B-3381 as Aeromicrobium erythreum gen. nov., sp. nov.</title>
        <authorList>
            <person name="Miller E.S."/>
            <person name="Woese C.R."/>
            <person name="Brenner S."/>
        </authorList>
    </citation>
    <scope>NUCLEOTIDE SEQUENCE [LARGE SCALE GENOMIC DNA]</scope>
    <source>
        <strain evidence="8 9">AR18</strain>
    </source>
</reference>
<dbReference type="STRING" id="2041.AERYTH_10710"/>
<dbReference type="EC" id="2.4.2.18" evidence="5"/>
<comment type="catalytic activity">
    <reaction evidence="5">
        <text>N-(5-phospho-beta-D-ribosyl)anthranilate + diphosphate = 5-phospho-alpha-D-ribose 1-diphosphate + anthranilate</text>
        <dbReference type="Rhea" id="RHEA:11768"/>
        <dbReference type="ChEBI" id="CHEBI:16567"/>
        <dbReference type="ChEBI" id="CHEBI:18277"/>
        <dbReference type="ChEBI" id="CHEBI:33019"/>
        <dbReference type="ChEBI" id="CHEBI:58017"/>
        <dbReference type="EC" id="2.4.2.18"/>
    </reaction>
</comment>
<accession>A0A0U4BIU6</accession>
<proteinExistence type="inferred from homology"/>
<dbReference type="InterPro" id="IPR017459">
    <property type="entry name" value="Glycosyl_Trfase_fam3_N_dom"/>
</dbReference>
<dbReference type="SUPFAM" id="SSF52418">
    <property type="entry name" value="Nucleoside phosphorylase/phosphoribosyltransferase catalytic domain"/>
    <property type="match status" value="1"/>
</dbReference>
<dbReference type="KEGG" id="aer:AERYTH_10710"/>
<dbReference type="PANTHER" id="PTHR43285">
    <property type="entry name" value="ANTHRANILATE PHOSPHORIBOSYLTRANSFERASE"/>
    <property type="match status" value="1"/>
</dbReference>
<dbReference type="GO" id="GO:0004048">
    <property type="term" value="F:anthranilate phosphoribosyltransferase activity"/>
    <property type="evidence" value="ECO:0007669"/>
    <property type="project" value="UniProtKB-UniRule"/>
</dbReference>
<dbReference type="PATRIC" id="fig|2041.4.peg.2239"/>
<evidence type="ECO:0000313" key="8">
    <source>
        <dbReference type="EMBL" id="ALX05137.1"/>
    </source>
</evidence>
<keyword evidence="5" id="KW-0028">Amino-acid biosynthesis</keyword>
<feature type="binding site" evidence="5">
    <location>
        <position position="228"/>
    </location>
    <ligand>
        <name>Mg(2+)</name>
        <dbReference type="ChEBI" id="CHEBI:18420"/>
        <label>2</label>
    </ligand>
</feature>
<comment type="pathway">
    <text evidence="5">Amino-acid biosynthesis; L-tryptophan biosynthesis; L-tryptophan from chorismate: step 2/5.</text>
</comment>
<feature type="binding site" evidence="5">
    <location>
        <begin position="93"/>
        <end position="96"/>
    </location>
    <ligand>
        <name>5-phospho-alpha-D-ribose 1-diphosphate</name>
        <dbReference type="ChEBI" id="CHEBI:58017"/>
    </ligand>
</feature>
<dbReference type="SUPFAM" id="SSF47648">
    <property type="entry name" value="Nucleoside phosphorylase/phosphoribosyltransferase N-terminal domain"/>
    <property type="match status" value="1"/>
</dbReference>
<dbReference type="AlphaFoldDB" id="A0A0U4BIU6"/>
<dbReference type="RefSeq" id="WP_067858360.1">
    <property type="nucleotide sequence ID" value="NZ_CP011502.1"/>
</dbReference>
<feature type="binding site" evidence="5">
    <location>
        <position position="123"/>
    </location>
    <ligand>
        <name>5-phospho-alpha-D-ribose 1-diphosphate</name>
        <dbReference type="ChEBI" id="CHEBI:58017"/>
    </ligand>
</feature>
<dbReference type="GO" id="GO:0005829">
    <property type="term" value="C:cytosol"/>
    <property type="evidence" value="ECO:0007669"/>
    <property type="project" value="TreeGrafter"/>
</dbReference>
<evidence type="ECO:0000256" key="5">
    <source>
        <dbReference type="HAMAP-Rule" id="MF_00211"/>
    </source>
</evidence>
<feature type="binding site" evidence="5">
    <location>
        <position position="91"/>
    </location>
    <ligand>
        <name>5-phospho-alpha-D-ribose 1-diphosphate</name>
        <dbReference type="ChEBI" id="CHEBI:58017"/>
    </ligand>
</feature>
<comment type="function">
    <text evidence="5">Catalyzes the transfer of the phosphoribosyl group of 5-phosphorylribose-1-pyrophosphate (PRPP) to anthranilate to yield N-(5'-phosphoribosyl)-anthranilate (PRA).</text>
</comment>
<dbReference type="Gene3D" id="1.20.970.10">
    <property type="entry name" value="Transferase, Pyrimidine Nucleoside Phosphorylase, Chain C"/>
    <property type="match status" value="1"/>
</dbReference>
<dbReference type="InterPro" id="IPR005940">
    <property type="entry name" value="Anthranilate_Pribosyl_Tfrase"/>
</dbReference>